<dbReference type="RefSeq" id="XP_028465561.1">
    <property type="nucleotide sequence ID" value="XM_028611995.1"/>
</dbReference>
<feature type="binding site" evidence="12">
    <location>
        <position position="310"/>
    </location>
    <ligand>
        <name>Mg(2+)</name>
        <dbReference type="ChEBI" id="CHEBI:18420"/>
        <label>1</label>
    </ligand>
</feature>
<dbReference type="PANTHER" id="PTHR16222">
    <property type="entry name" value="ADP-RIBOSYLGLYCOHYDROLASE"/>
    <property type="match status" value="1"/>
</dbReference>
<feature type="binding site" evidence="12">
    <location>
        <position position="70"/>
    </location>
    <ligand>
        <name>Mg(2+)</name>
        <dbReference type="ChEBI" id="CHEBI:18420"/>
        <label>1</label>
    </ligand>
</feature>
<dbReference type="Gene3D" id="1.10.4080.10">
    <property type="entry name" value="ADP-ribosylation/Crystallin J1"/>
    <property type="match status" value="1"/>
</dbReference>
<keyword evidence="12" id="KW-0460">Magnesium</keyword>
<evidence type="ECO:0000256" key="2">
    <source>
        <dbReference type="ARBA" id="ARBA00012255"/>
    </source>
</evidence>
<dbReference type="GO" id="GO:0046872">
    <property type="term" value="F:metal ion binding"/>
    <property type="evidence" value="ECO:0007669"/>
    <property type="project" value="UniProtKB-KW"/>
</dbReference>
<evidence type="ECO:0000256" key="8">
    <source>
        <dbReference type="ARBA" id="ARBA00042850"/>
    </source>
</evidence>
<reference evidence="13 14" key="1">
    <citation type="journal article" date="2018" name="Mol. Ecol.">
        <title>The obligate alkalophilic soda-lake fungus Sodiomyces alkalinus has shifted to a protein diet.</title>
        <authorList>
            <person name="Grum-Grzhimaylo A.A."/>
            <person name="Falkoski D.L."/>
            <person name="van den Heuvel J."/>
            <person name="Valero-Jimenez C.A."/>
            <person name="Min B."/>
            <person name="Choi I.G."/>
            <person name="Lipzen A."/>
            <person name="Daum C.G."/>
            <person name="Aanen D.K."/>
            <person name="Tsang A."/>
            <person name="Henrissat B."/>
            <person name="Bilanenko E.N."/>
            <person name="de Vries R.P."/>
            <person name="van Kan J.A.L."/>
            <person name="Grigoriev I.V."/>
            <person name="Debets A.J.M."/>
        </authorList>
    </citation>
    <scope>NUCLEOTIDE SEQUENCE [LARGE SCALE GENOMIC DNA]</scope>
    <source>
        <strain evidence="13 14">F11</strain>
    </source>
</reference>
<keyword evidence="12" id="KW-0479">Metal-binding</keyword>
<comment type="cofactor">
    <cofactor evidence="12">
        <name>Mg(2+)</name>
        <dbReference type="ChEBI" id="CHEBI:18420"/>
    </cofactor>
    <text evidence="12">Binds 2 magnesium ions per subunit.</text>
</comment>
<keyword evidence="3 13" id="KW-0378">Hydrolase</keyword>
<accession>A0A3N2PTB1</accession>
<protein>
    <recommendedName>
        <fullName evidence="4">ADP-ribosylhydrolase ARH3</fullName>
        <ecNumber evidence="2">3.2.1.143</ecNumber>
    </recommendedName>
    <alternativeName>
        <fullName evidence="5">ADP-ribose glycohydrolase ARH3</fullName>
    </alternativeName>
    <alternativeName>
        <fullName evidence="6">ADP-ribosylhydrolase 3</fullName>
    </alternativeName>
    <alternativeName>
        <fullName evidence="9">O-acetyl-ADP-ribose deacetylase ARH3</fullName>
    </alternativeName>
    <alternativeName>
        <fullName evidence="10">Poly(ADP-ribose) glycohydrolase ARH3</fullName>
    </alternativeName>
    <alternativeName>
        <fullName evidence="8">[Protein ADP-ribosylarginine] hydrolase-like protein 2</fullName>
    </alternativeName>
    <alternativeName>
        <fullName evidence="7">[Protein ADP-ribosylserine] hydrolase</fullName>
    </alternativeName>
</protein>
<feature type="binding site" evidence="12">
    <location>
        <position position="311"/>
    </location>
    <ligand>
        <name>Mg(2+)</name>
        <dbReference type="ChEBI" id="CHEBI:18420"/>
        <label>1</label>
    </ligand>
</feature>
<dbReference type="Proteomes" id="UP000272025">
    <property type="component" value="Unassembled WGS sequence"/>
</dbReference>
<proteinExistence type="inferred from homology"/>
<name>A0A3N2PTB1_SODAK</name>
<evidence type="ECO:0000256" key="9">
    <source>
        <dbReference type="ARBA" id="ARBA00043187"/>
    </source>
</evidence>
<dbReference type="AlphaFoldDB" id="A0A3N2PTB1"/>
<dbReference type="EC" id="3.2.1.143" evidence="2"/>
<evidence type="ECO:0000256" key="12">
    <source>
        <dbReference type="PIRSR" id="PIRSR605502-1"/>
    </source>
</evidence>
<dbReference type="PANTHER" id="PTHR16222:SF24">
    <property type="entry name" value="ADP-RIBOSYLHYDROLASE ARH3"/>
    <property type="match status" value="1"/>
</dbReference>
<dbReference type="EMBL" id="ML119056">
    <property type="protein sequence ID" value="ROT37755.1"/>
    <property type="molecule type" value="Genomic_DNA"/>
</dbReference>
<dbReference type="GeneID" id="39580473"/>
<dbReference type="Pfam" id="PF03747">
    <property type="entry name" value="ADP_ribosyl_GH"/>
    <property type="match status" value="1"/>
</dbReference>
<sequence>MSSPSGQANGGQLSSRQSRIVGALLGLHAGDCLGATVEFLPRVMIARSYPQGVRDIIGGGHFDWSPGHATDDTDMTRGVLLAYKTLHDARTEGTRDSNSTMTNGEGADLDVARLAGENFLRWVDGEWPDRTPGWLPKDMGGATARGLERYRVSRDPERAGAGQGSAGNGSLMRCLPTALFQPDRHKMIAESIRISKITHDDFRCTTACAVYNSIAAALIDGVSVENAVDHGEAVAIRLERRMDGPVMQAVRRGRQVDVADMAANGAPIDMEGECSGYVLETLTVAVAAVRDARSLEDVLVDVVRIGRDTDTNAAVAGGLLGARDGEDAIPTRWKEKLQFGKEFREVALAMATA</sequence>
<feature type="binding site" evidence="12">
    <location>
        <position position="72"/>
    </location>
    <ligand>
        <name>Mg(2+)</name>
        <dbReference type="ChEBI" id="CHEBI:18420"/>
        <label>1</label>
    </ligand>
</feature>
<comment type="catalytic activity">
    <reaction evidence="11">
        <text>alpha-NAD(+) + H2O = ADP-D-ribose + nicotinamide + H(+)</text>
        <dbReference type="Rhea" id="RHEA:68792"/>
        <dbReference type="ChEBI" id="CHEBI:15377"/>
        <dbReference type="ChEBI" id="CHEBI:15378"/>
        <dbReference type="ChEBI" id="CHEBI:17154"/>
        <dbReference type="ChEBI" id="CHEBI:57967"/>
        <dbReference type="ChEBI" id="CHEBI:77017"/>
    </reaction>
</comment>
<dbReference type="InterPro" id="IPR005502">
    <property type="entry name" value="Ribosyl_crysJ1"/>
</dbReference>
<evidence type="ECO:0000256" key="4">
    <source>
        <dbReference type="ARBA" id="ARBA00041057"/>
    </source>
</evidence>
<keyword evidence="14" id="KW-1185">Reference proteome</keyword>
<evidence type="ECO:0000313" key="13">
    <source>
        <dbReference type="EMBL" id="ROT37755.1"/>
    </source>
</evidence>
<evidence type="ECO:0000256" key="7">
    <source>
        <dbReference type="ARBA" id="ARBA00042722"/>
    </source>
</evidence>
<organism evidence="13 14">
    <name type="scientific">Sodiomyces alkalinus (strain CBS 110278 / VKM F-3762 / F11)</name>
    <name type="common">Alkaliphilic filamentous fungus</name>
    <dbReference type="NCBI Taxonomy" id="1314773"/>
    <lineage>
        <taxon>Eukaryota</taxon>
        <taxon>Fungi</taxon>
        <taxon>Dikarya</taxon>
        <taxon>Ascomycota</taxon>
        <taxon>Pezizomycotina</taxon>
        <taxon>Sordariomycetes</taxon>
        <taxon>Hypocreomycetidae</taxon>
        <taxon>Glomerellales</taxon>
        <taxon>Plectosphaerellaceae</taxon>
        <taxon>Sodiomyces</taxon>
    </lineage>
</organism>
<evidence type="ECO:0000256" key="5">
    <source>
        <dbReference type="ARBA" id="ARBA00042398"/>
    </source>
</evidence>
<evidence type="ECO:0000256" key="11">
    <source>
        <dbReference type="ARBA" id="ARBA00049015"/>
    </source>
</evidence>
<dbReference type="SUPFAM" id="SSF101478">
    <property type="entry name" value="ADP-ribosylglycohydrolase"/>
    <property type="match status" value="1"/>
</dbReference>
<dbReference type="OrthoDB" id="2021138at2759"/>
<comment type="similarity">
    <text evidence="1">Belongs to the ADP-ribosylglycohydrolase family.</text>
</comment>
<dbReference type="GO" id="GO:0004649">
    <property type="term" value="F:poly(ADP-ribose) glycohydrolase activity"/>
    <property type="evidence" value="ECO:0007669"/>
    <property type="project" value="UniProtKB-EC"/>
</dbReference>
<evidence type="ECO:0000256" key="3">
    <source>
        <dbReference type="ARBA" id="ARBA00022801"/>
    </source>
</evidence>
<evidence type="ECO:0000256" key="6">
    <source>
        <dbReference type="ARBA" id="ARBA00042471"/>
    </source>
</evidence>
<evidence type="ECO:0000313" key="14">
    <source>
        <dbReference type="Proteomes" id="UP000272025"/>
    </source>
</evidence>
<gene>
    <name evidence="13" type="ORF">SODALDRAFT_333511</name>
</gene>
<evidence type="ECO:0000256" key="10">
    <source>
        <dbReference type="ARBA" id="ARBA00043193"/>
    </source>
</evidence>
<feature type="binding site" evidence="12">
    <location>
        <position position="308"/>
    </location>
    <ligand>
        <name>Mg(2+)</name>
        <dbReference type="ChEBI" id="CHEBI:18420"/>
        <label>1</label>
    </ligand>
</feature>
<dbReference type="InterPro" id="IPR036705">
    <property type="entry name" value="Ribosyl_crysJ1_sf"/>
</dbReference>
<dbReference type="InterPro" id="IPR050792">
    <property type="entry name" value="ADP-ribosylglycohydrolase"/>
</dbReference>
<feature type="binding site" evidence="12">
    <location>
        <position position="71"/>
    </location>
    <ligand>
        <name>Mg(2+)</name>
        <dbReference type="ChEBI" id="CHEBI:18420"/>
        <label>1</label>
    </ligand>
</feature>
<evidence type="ECO:0000256" key="1">
    <source>
        <dbReference type="ARBA" id="ARBA00010702"/>
    </source>
</evidence>